<dbReference type="STRING" id="1300222.I532_14583"/>
<evidence type="ECO:0000313" key="5">
    <source>
        <dbReference type="Proteomes" id="UP000012081"/>
    </source>
</evidence>
<evidence type="ECO:0000259" key="3">
    <source>
        <dbReference type="Pfam" id="PF00291"/>
    </source>
</evidence>
<dbReference type="OrthoDB" id="34584at2"/>
<feature type="domain" description="Tryptophan synthase beta chain-like PALP" evidence="3">
    <location>
        <begin position="46"/>
        <end position="369"/>
    </location>
</feature>
<evidence type="ECO:0000313" key="4">
    <source>
        <dbReference type="EMBL" id="EMT52078.1"/>
    </source>
</evidence>
<evidence type="ECO:0000256" key="1">
    <source>
        <dbReference type="ARBA" id="ARBA00001933"/>
    </source>
</evidence>
<organism evidence="4 5">
    <name type="scientific">Brevibacillus borstelensis AK1</name>
    <dbReference type="NCBI Taxonomy" id="1300222"/>
    <lineage>
        <taxon>Bacteria</taxon>
        <taxon>Bacillati</taxon>
        <taxon>Bacillota</taxon>
        <taxon>Bacilli</taxon>
        <taxon>Bacillales</taxon>
        <taxon>Paenibacillaceae</taxon>
        <taxon>Brevibacillus</taxon>
    </lineage>
</organism>
<name>M8DF46_9BACL</name>
<comment type="caution">
    <text evidence="4">The sequence shown here is derived from an EMBL/GenBank/DDBJ whole genome shotgun (WGS) entry which is preliminary data.</text>
</comment>
<protein>
    <submittedName>
        <fullName evidence="4">Diaminopropionate ammonia-lyase</fullName>
        <ecNumber evidence="4">4.3.1.15</ecNumber>
    </submittedName>
</protein>
<dbReference type="FunFam" id="3.40.50.1100:FF:000033">
    <property type="entry name" value="Diaminopropionate ammonia-lyase"/>
    <property type="match status" value="1"/>
</dbReference>
<dbReference type="GO" id="GO:0030170">
    <property type="term" value="F:pyridoxal phosphate binding"/>
    <property type="evidence" value="ECO:0007669"/>
    <property type="project" value="InterPro"/>
</dbReference>
<sequence>MSMETGIHYFLQETGNQTIGRPREAATFLDEAKTQEVIRFHRSIHGYKPAPLHFLKHLAERLGVRAIFIKDESYRFGLNAFKVLGATYAIGRHLSARLGISVEEASFELLRSAEAKQKLGAVTFVTATDGNHGRAVAWEAQQLGQKAVVFLPKGSAEQRVEAIRQTGAEAHVTDGNYDEAVRLSRKMAEENGWQVVQDTAWEGYTDIPRWIMQGYTTMAREALEQLEESGEPVPTHVFLQAGVGSMAAAVHGYLQSCLGDRRPATIIVEPHTANCLYQSAQIGDGAPHTVDGDLETIMAGLACGEPNPIAWEILRDHAAAFVSCPDWVAATGMRMLAAPPGDDPRIISGESGAVGLGLLAEIMRSGELSALREHLGLGKDSVILLFSTEGNTDAKQYEDVVWGGKYPLVPDPSCASRQL</sequence>
<dbReference type="Proteomes" id="UP000012081">
    <property type="component" value="Unassembled WGS sequence"/>
</dbReference>
<dbReference type="InterPro" id="IPR010081">
    <property type="entry name" value="DiNH2opropionate_NH3_lyase"/>
</dbReference>
<dbReference type="InterPro" id="IPR036052">
    <property type="entry name" value="TrpB-like_PALP_sf"/>
</dbReference>
<dbReference type="NCBIfam" id="NF006058">
    <property type="entry name" value="PRK08206.1"/>
    <property type="match status" value="1"/>
</dbReference>
<dbReference type="Pfam" id="PF00291">
    <property type="entry name" value="PALP"/>
    <property type="match status" value="1"/>
</dbReference>
<evidence type="ECO:0000256" key="2">
    <source>
        <dbReference type="ARBA" id="ARBA00022898"/>
    </source>
</evidence>
<dbReference type="InterPro" id="IPR019871">
    <property type="entry name" value="DiNH2propionate_NH3-lyase_sub"/>
</dbReference>
<gene>
    <name evidence="4" type="ORF">I532_14583</name>
</gene>
<proteinExistence type="predicted"/>
<dbReference type="NCBIfam" id="TIGR03528">
    <property type="entry name" value="2_3_DAP_am_ly"/>
    <property type="match status" value="1"/>
</dbReference>
<dbReference type="NCBIfam" id="TIGR01747">
    <property type="entry name" value="diampropi_NH3ly"/>
    <property type="match status" value="1"/>
</dbReference>
<dbReference type="EMBL" id="APBN01000005">
    <property type="protein sequence ID" value="EMT52078.1"/>
    <property type="molecule type" value="Genomic_DNA"/>
</dbReference>
<keyword evidence="4" id="KW-0456">Lyase</keyword>
<dbReference type="Gene3D" id="3.40.50.1100">
    <property type="match status" value="3"/>
</dbReference>
<dbReference type="PANTHER" id="PTHR42937:SF1">
    <property type="entry name" value="DIAMINOPROPIONATE AMMONIA-LYASE"/>
    <property type="match status" value="1"/>
</dbReference>
<dbReference type="PANTHER" id="PTHR42937">
    <property type="match status" value="1"/>
</dbReference>
<keyword evidence="5" id="KW-1185">Reference proteome</keyword>
<dbReference type="RefSeq" id="WP_003389110.1">
    <property type="nucleotide sequence ID" value="NZ_APBN01000005.1"/>
</dbReference>
<dbReference type="CDD" id="cd00640">
    <property type="entry name" value="Trp-synth-beta_II"/>
    <property type="match status" value="1"/>
</dbReference>
<dbReference type="InterPro" id="IPR001926">
    <property type="entry name" value="TrpB-like_PALP"/>
</dbReference>
<dbReference type="SUPFAM" id="SSF53686">
    <property type="entry name" value="Tryptophan synthase beta subunit-like PLP-dependent enzymes"/>
    <property type="match status" value="1"/>
</dbReference>
<dbReference type="GO" id="GO:0008838">
    <property type="term" value="F:diaminopropionate ammonia-lyase activity"/>
    <property type="evidence" value="ECO:0007669"/>
    <property type="project" value="UniProtKB-EC"/>
</dbReference>
<dbReference type="GO" id="GO:1901605">
    <property type="term" value="P:alpha-amino acid metabolic process"/>
    <property type="evidence" value="ECO:0007669"/>
    <property type="project" value="UniProtKB-ARBA"/>
</dbReference>
<dbReference type="EC" id="4.3.1.15" evidence="4"/>
<comment type="cofactor">
    <cofactor evidence="1">
        <name>pyridoxal 5'-phosphate</name>
        <dbReference type="ChEBI" id="CHEBI:597326"/>
    </cofactor>
</comment>
<reference evidence="4 5" key="1">
    <citation type="submission" date="2013-03" db="EMBL/GenBank/DDBJ databases">
        <title>Assembly of a new bacterial strain Brevibacillus borstelensis AK1.</title>
        <authorList>
            <person name="Rajan I."/>
            <person name="PoliReddy D."/>
            <person name="Sugumar T."/>
            <person name="Rathinam K."/>
            <person name="Alqarawi S."/>
            <person name="Khalil A.B."/>
            <person name="Sivakumar N."/>
        </authorList>
    </citation>
    <scope>NUCLEOTIDE SEQUENCE [LARGE SCALE GENOMIC DNA]</scope>
    <source>
        <strain evidence="4 5">AK1</strain>
    </source>
</reference>
<accession>M8DF46</accession>
<keyword evidence="2" id="KW-0663">Pyridoxal phosphate</keyword>
<dbReference type="AlphaFoldDB" id="M8DF46"/>
<dbReference type="PATRIC" id="fig|1300222.3.peg.3047"/>